<keyword evidence="2" id="KW-1185">Reference proteome</keyword>
<organism evidence="1 2">
    <name type="scientific">Melastoma candidum</name>
    <dbReference type="NCBI Taxonomy" id="119954"/>
    <lineage>
        <taxon>Eukaryota</taxon>
        <taxon>Viridiplantae</taxon>
        <taxon>Streptophyta</taxon>
        <taxon>Embryophyta</taxon>
        <taxon>Tracheophyta</taxon>
        <taxon>Spermatophyta</taxon>
        <taxon>Magnoliopsida</taxon>
        <taxon>eudicotyledons</taxon>
        <taxon>Gunneridae</taxon>
        <taxon>Pentapetalae</taxon>
        <taxon>rosids</taxon>
        <taxon>malvids</taxon>
        <taxon>Myrtales</taxon>
        <taxon>Melastomataceae</taxon>
        <taxon>Melastomatoideae</taxon>
        <taxon>Melastomateae</taxon>
        <taxon>Melastoma</taxon>
    </lineage>
</organism>
<accession>A0ACB9QX81</accession>
<evidence type="ECO:0000313" key="1">
    <source>
        <dbReference type="EMBL" id="KAI4371551.1"/>
    </source>
</evidence>
<reference evidence="2" key="1">
    <citation type="journal article" date="2023" name="Front. Plant Sci.">
        <title>Chromosomal-level genome assembly of Melastoma candidum provides insights into trichome evolution.</title>
        <authorList>
            <person name="Zhong Y."/>
            <person name="Wu W."/>
            <person name="Sun C."/>
            <person name="Zou P."/>
            <person name="Liu Y."/>
            <person name="Dai S."/>
            <person name="Zhou R."/>
        </authorList>
    </citation>
    <scope>NUCLEOTIDE SEQUENCE [LARGE SCALE GENOMIC DNA]</scope>
</reference>
<evidence type="ECO:0000313" key="2">
    <source>
        <dbReference type="Proteomes" id="UP001057402"/>
    </source>
</evidence>
<name>A0ACB9QX81_9MYRT</name>
<gene>
    <name evidence="1" type="ORF">MLD38_019772</name>
</gene>
<sequence length="73" mass="8093">MAETLRWFLRKSTRSHMAAAAALYSQTGCCFKRTSNLLANQVAEGGREDSITLALQIKWQKLLSLLPPPSCLV</sequence>
<dbReference type="EMBL" id="CM042884">
    <property type="protein sequence ID" value="KAI4371551.1"/>
    <property type="molecule type" value="Genomic_DNA"/>
</dbReference>
<dbReference type="Proteomes" id="UP001057402">
    <property type="component" value="Chromosome 5"/>
</dbReference>
<comment type="caution">
    <text evidence="1">The sequence shown here is derived from an EMBL/GenBank/DDBJ whole genome shotgun (WGS) entry which is preliminary data.</text>
</comment>
<protein>
    <submittedName>
        <fullName evidence="1">Uncharacterized protein</fullName>
    </submittedName>
</protein>
<proteinExistence type="predicted"/>